<organism>
    <name type="scientific">Pediculus humanus subsp. corporis</name>
    <name type="common">Body louse</name>
    <dbReference type="NCBI Taxonomy" id="121224"/>
    <lineage>
        <taxon>Eukaryota</taxon>
        <taxon>Metazoa</taxon>
        <taxon>Ecdysozoa</taxon>
        <taxon>Arthropoda</taxon>
        <taxon>Hexapoda</taxon>
        <taxon>Insecta</taxon>
        <taxon>Pterygota</taxon>
        <taxon>Neoptera</taxon>
        <taxon>Paraneoptera</taxon>
        <taxon>Psocodea</taxon>
        <taxon>Troctomorpha</taxon>
        <taxon>Phthiraptera</taxon>
        <taxon>Anoplura</taxon>
        <taxon>Pediculidae</taxon>
        <taxon>Pediculus</taxon>
    </lineage>
</organism>
<dbReference type="RefSeq" id="XP_002429124.1">
    <property type="nucleotide sequence ID" value="XM_002429079.1"/>
</dbReference>
<evidence type="ECO:0000313" key="4">
    <source>
        <dbReference type="Proteomes" id="UP000009046"/>
    </source>
</evidence>
<keyword evidence="1" id="KW-0175">Coiled coil</keyword>
<dbReference type="GeneID" id="8234503"/>
<evidence type="ECO:0000313" key="2">
    <source>
        <dbReference type="EMBL" id="EEB16386.1"/>
    </source>
</evidence>
<dbReference type="Proteomes" id="UP000009046">
    <property type="component" value="Unassembled WGS sequence"/>
</dbReference>
<dbReference type="EMBL" id="AAZO01005147">
    <property type="status" value="NOT_ANNOTATED_CDS"/>
    <property type="molecule type" value="Genomic_DNA"/>
</dbReference>
<sequence length="320" mass="37111">MCFSIEIEIFASQSNFSPLTEKVHSKNYNLYNLHKESSPNFGTCQDVLEIGWGDSPGKSTITCKKKLEPKESPKSSLPPKRRNIRSNLKKVQNSCVDIAKYVAEVQELSKNVMKELNTNVINKEKNLFSVKNSEIINNNIEDDCSYKDKSNLDYQKKNTVAVIDDNSNSDLQFDNILQSFIKEEDEWLLQALPPQDCDKTPMKNFFKCKSETELTLNQQNVGEINKNSRQKVMNNNKQFNRTLSFEITKSQDSTLPCLNKNEKDGESLYMTKSSTTQYSKEEIEQKRLEALYRREKKEIERKKMEALKRLEMKKLKHSST</sequence>
<name>E0VSN0_PEDHC</name>
<dbReference type="VEuPathDB" id="VectorBase:PHUM420740"/>
<protein>
    <submittedName>
        <fullName evidence="2 3">Uncharacterized protein</fullName>
    </submittedName>
</protein>
<dbReference type="HOGENOM" id="CLU_869609_0_0_1"/>
<accession>E0VSN0</accession>
<dbReference type="EnsemblMetazoa" id="PHUM420740-RA">
    <property type="protein sequence ID" value="PHUM420740-PA"/>
    <property type="gene ID" value="PHUM420740"/>
</dbReference>
<evidence type="ECO:0000256" key="1">
    <source>
        <dbReference type="SAM" id="Coils"/>
    </source>
</evidence>
<reference evidence="2" key="2">
    <citation type="submission" date="2007-04" db="EMBL/GenBank/DDBJ databases">
        <title>The genome of the human body louse.</title>
        <authorList>
            <consortium name="The Human Body Louse Genome Consortium"/>
            <person name="Kirkness E."/>
            <person name="Walenz B."/>
            <person name="Hass B."/>
            <person name="Bruggner R."/>
            <person name="Strausberg R."/>
        </authorList>
    </citation>
    <scope>NUCLEOTIDE SEQUENCE</scope>
    <source>
        <strain evidence="2">USDA</strain>
    </source>
</reference>
<proteinExistence type="predicted"/>
<dbReference type="CTD" id="8234503"/>
<reference evidence="2" key="1">
    <citation type="submission" date="2007-04" db="EMBL/GenBank/DDBJ databases">
        <title>Annotation of Pediculus humanus corporis strain USDA.</title>
        <authorList>
            <person name="Kirkness E."/>
            <person name="Hannick L."/>
            <person name="Hass B."/>
            <person name="Bruggner R."/>
            <person name="Lawson D."/>
            <person name="Bidwell S."/>
            <person name="Joardar V."/>
            <person name="Caler E."/>
            <person name="Walenz B."/>
            <person name="Inman J."/>
            <person name="Schobel S."/>
            <person name="Galinsky K."/>
            <person name="Amedeo P."/>
            <person name="Strausberg R."/>
        </authorList>
    </citation>
    <scope>NUCLEOTIDE SEQUENCE</scope>
    <source>
        <strain evidence="2">USDA</strain>
    </source>
</reference>
<dbReference type="InParanoid" id="E0VSN0"/>
<evidence type="ECO:0000313" key="3">
    <source>
        <dbReference type="EnsemblMetazoa" id="PHUM420740-PA"/>
    </source>
</evidence>
<keyword evidence="4" id="KW-1185">Reference proteome</keyword>
<dbReference type="AlphaFoldDB" id="E0VSN0"/>
<reference evidence="3" key="3">
    <citation type="submission" date="2020-05" db="UniProtKB">
        <authorList>
            <consortium name="EnsemblMetazoa"/>
        </authorList>
    </citation>
    <scope>IDENTIFICATION</scope>
    <source>
        <strain evidence="3">USDA</strain>
    </source>
</reference>
<dbReference type="KEGG" id="phu:Phum_PHUM420740"/>
<dbReference type="EMBL" id="DS235751">
    <property type="protein sequence ID" value="EEB16386.1"/>
    <property type="molecule type" value="Genomic_DNA"/>
</dbReference>
<gene>
    <name evidence="3" type="primary">8234503</name>
    <name evidence="2" type="ORF">Phum_PHUM420740</name>
</gene>
<feature type="coiled-coil region" evidence="1">
    <location>
        <begin position="278"/>
        <end position="316"/>
    </location>
</feature>